<dbReference type="EMBL" id="DUZY01000008">
    <property type="protein sequence ID" value="DAD47442.1"/>
    <property type="molecule type" value="Genomic_DNA"/>
</dbReference>
<dbReference type="Proteomes" id="UP000607653">
    <property type="component" value="Unassembled WGS sequence"/>
</dbReference>
<keyword evidence="4" id="KW-1185">Reference proteome</keyword>
<proteinExistence type="inferred from homology"/>
<reference evidence="3 4" key="1">
    <citation type="journal article" date="2020" name="Mol. Biol. Evol.">
        <title>Distinct Expression and Methylation Patterns for Genes with Different Fates following a Single Whole-Genome Duplication in Flowering Plants.</title>
        <authorList>
            <person name="Shi T."/>
            <person name="Rahmani R.S."/>
            <person name="Gugger P.F."/>
            <person name="Wang M."/>
            <person name="Li H."/>
            <person name="Zhang Y."/>
            <person name="Li Z."/>
            <person name="Wang Q."/>
            <person name="Van de Peer Y."/>
            <person name="Marchal K."/>
            <person name="Chen J."/>
        </authorList>
    </citation>
    <scope>NUCLEOTIDE SEQUENCE [LARGE SCALE GENOMIC DNA]</scope>
    <source>
        <tissue evidence="3">Leaf</tissue>
    </source>
</reference>
<organism evidence="3 4">
    <name type="scientific">Nelumbo nucifera</name>
    <name type="common">Sacred lotus</name>
    <dbReference type="NCBI Taxonomy" id="4432"/>
    <lineage>
        <taxon>Eukaryota</taxon>
        <taxon>Viridiplantae</taxon>
        <taxon>Streptophyta</taxon>
        <taxon>Embryophyta</taxon>
        <taxon>Tracheophyta</taxon>
        <taxon>Spermatophyta</taxon>
        <taxon>Magnoliopsida</taxon>
        <taxon>Proteales</taxon>
        <taxon>Nelumbonaceae</taxon>
        <taxon>Nelumbo</taxon>
    </lineage>
</organism>
<comment type="similarity">
    <text evidence="1">Belongs to the peptidase S10 family.</text>
</comment>
<keyword evidence="2" id="KW-0325">Glycoprotein</keyword>
<evidence type="ECO:0000313" key="4">
    <source>
        <dbReference type="Proteomes" id="UP000607653"/>
    </source>
</evidence>
<dbReference type="InterPro" id="IPR001563">
    <property type="entry name" value="Peptidase_S10"/>
</dbReference>
<dbReference type="Pfam" id="PF00450">
    <property type="entry name" value="Peptidase_S10"/>
    <property type="match status" value="1"/>
</dbReference>
<dbReference type="GO" id="GO:0006508">
    <property type="term" value="P:proteolysis"/>
    <property type="evidence" value="ECO:0007669"/>
    <property type="project" value="InterPro"/>
</dbReference>
<protein>
    <submittedName>
        <fullName evidence="3">Uncharacterized protein</fullName>
    </submittedName>
</protein>
<dbReference type="Gene3D" id="3.40.50.1820">
    <property type="entry name" value="alpha/beta hydrolase"/>
    <property type="match status" value="1"/>
</dbReference>
<dbReference type="InterPro" id="IPR033124">
    <property type="entry name" value="Ser_caboxypep_his_AS"/>
</dbReference>
<evidence type="ECO:0000256" key="1">
    <source>
        <dbReference type="ARBA" id="ARBA00009431"/>
    </source>
</evidence>
<dbReference type="AlphaFoldDB" id="A0A822ZQD2"/>
<dbReference type="GO" id="GO:0004185">
    <property type="term" value="F:serine-type carboxypeptidase activity"/>
    <property type="evidence" value="ECO:0007669"/>
    <property type="project" value="InterPro"/>
</dbReference>
<evidence type="ECO:0000313" key="3">
    <source>
        <dbReference type="EMBL" id="DAD47442.1"/>
    </source>
</evidence>
<gene>
    <name evidence="3" type="ORF">HUJ06_017379</name>
</gene>
<sequence length="120" mass="13483">MMDWMRNLEVGIPALLEDGIKLLIYAGESDLICNCIGNSRWVHAMEWSGQQEFIASHITPFIVVGEEAGLLKSYGPLSFLKVHDAGHMVPMDQPRVALEMLRWTQGDLTQAPENEVADMR</sequence>
<comment type="caution">
    <text evidence="3">The sequence shown here is derived from an EMBL/GenBank/DDBJ whole genome shotgun (WGS) entry which is preliminary data.</text>
</comment>
<accession>A0A822ZQD2</accession>
<dbReference type="PROSITE" id="PS00560">
    <property type="entry name" value="CARBOXYPEPT_SER_HIS"/>
    <property type="match status" value="1"/>
</dbReference>
<dbReference type="InterPro" id="IPR029058">
    <property type="entry name" value="AB_hydrolase_fold"/>
</dbReference>
<dbReference type="SUPFAM" id="SSF53474">
    <property type="entry name" value="alpha/beta-Hydrolases"/>
    <property type="match status" value="1"/>
</dbReference>
<name>A0A822ZQD2_NELNU</name>
<evidence type="ECO:0000256" key="2">
    <source>
        <dbReference type="ARBA" id="ARBA00023180"/>
    </source>
</evidence>